<sequence length="370" mass="41293">MSSQSTSSRQTRDPSKSHVLLSTYAPLRVYPVLETSNDDHTSRIHSAWTACNPVLRDAACILTPSTGGHVSPHSVETSVDAASRFVASYSQCFNTLSRAKVYKTSHEFDGSTPGGYVEADEFCREEHASLQRKAAEQAYDELPSREQNLFTYQQVPFQDFLKHDLKNSHLEVSTKDFSDVLTDEQYHNKLAQHFHSHKAFSRIAALGDEHPSALFTTGIKEPTDLVQSDGRWVPVDPQFEVLGEAGNLDSFATGRFAHALGKLTDEINRKPCTENDSSNALSSGLSSESSFANYHDFNHVSEHSVYLDSLKFAKKFSDAIEVDGLQVHCEWVTPETLYPNRSDAPRSYRLGNHPGYEEAMNDKLAQANER</sequence>
<reference evidence="2 3" key="1">
    <citation type="submission" date="2017-05" db="EMBL/GenBank/DDBJ databases">
        <title>The Genome Sequence of Tsuchiyaea wingfieldii DSM 27421.</title>
        <authorList>
            <person name="Cuomo C."/>
            <person name="Passer A."/>
            <person name="Billmyre B."/>
            <person name="Heitman J."/>
        </authorList>
    </citation>
    <scope>NUCLEOTIDE SEQUENCE [LARGE SCALE GENOMIC DNA]</scope>
    <source>
        <strain evidence="2 3">DSM 27421</strain>
    </source>
</reference>
<evidence type="ECO:0000313" key="2">
    <source>
        <dbReference type="EMBL" id="TYJ53172.1"/>
    </source>
</evidence>
<keyword evidence="3" id="KW-1185">Reference proteome</keyword>
<feature type="region of interest" description="Disordered" evidence="1">
    <location>
        <begin position="351"/>
        <end position="370"/>
    </location>
</feature>
<dbReference type="Proteomes" id="UP000322245">
    <property type="component" value="Unassembled WGS sequence"/>
</dbReference>
<proteinExistence type="predicted"/>
<accession>A0A5D3AQX3</accession>
<evidence type="ECO:0000313" key="3">
    <source>
        <dbReference type="Proteomes" id="UP000322245"/>
    </source>
</evidence>
<evidence type="ECO:0000256" key="1">
    <source>
        <dbReference type="SAM" id="MobiDB-lite"/>
    </source>
</evidence>
<gene>
    <name evidence="2" type="ORF">B9479_006200</name>
</gene>
<comment type="caution">
    <text evidence="2">The sequence shown here is derived from an EMBL/GenBank/DDBJ whole genome shotgun (WGS) entry which is preliminary data.</text>
</comment>
<name>A0A5D3AQX3_9TREE</name>
<protein>
    <submittedName>
        <fullName evidence="2">Uncharacterized protein</fullName>
    </submittedName>
</protein>
<organism evidence="2 3">
    <name type="scientific">Cryptococcus floricola</name>
    <dbReference type="NCBI Taxonomy" id="2591691"/>
    <lineage>
        <taxon>Eukaryota</taxon>
        <taxon>Fungi</taxon>
        <taxon>Dikarya</taxon>
        <taxon>Basidiomycota</taxon>
        <taxon>Agaricomycotina</taxon>
        <taxon>Tremellomycetes</taxon>
        <taxon>Tremellales</taxon>
        <taxon>Cryptococcaceae</taxon>
        <taxon>Cryptococcus</taxon>
    </lineage>
</organism>
<dbReference type="EMBL" id="NIDF01000099">
    <property type="protein sequence ID" value="TYJ53172.1"/>
    <property type="molecule type" value="Genomic_DNA"/>
</dbReference>
<dbReference type="AlphaFoldDB" id="A0A5D3AQX3"/>